<dbReference type="RefSeq" id="WP_218446404.1">
    <property type="nucleotide sequence ID" value="NZ_JAGSPA010000004.1"/>
</dbReference>
<dbReference type="Proteomes" id="UP000722336">
    <property type="component" value="Unassembled WGS sequence"/>
</dbReference>
<evidence type="ECO:0000259" key="4">
    <source>
        <dbReference type="SMART" id="SM00934"/>
    </source>
</evidence>
<evidence type="ECO:0000313" key="6">
    <source>
        <dbReference type="Proteomes" id="UP000722336"/>
    </source>
</evidence>
<dbReference type="PANTHER" id="PTHR32119:SF2">
    <property type="entry name" value="OROTIDINE 5'-PHOSPHATE DECARBOXYLASE"/>
    <property type="match status" value="1"/>
</dbReference>
<comment type="catalytic activity">
    <reaction evidence="2 3">
        <text>orotidine 5'-phosphate + H(+) = UMP + CO2</text>
        <dbReference type="Rhea" id="RHEA:11596"/>
        <dbReference type="ChEBI" id="CHEBI:15378"/>
        <dbReference type="ChEBI" id="CHEBI:16526"/>
        <dbReference type="ChEBI" id="CHEBI:57538"/>
        <dbReference type="ChEBI" id="CHEBI:57865"/>
        <dbReference type="EC" id="4.1.1.23"/>
    </reaction>
</comment>
<dbReference type="SMART" id="SM00934">
    <property type="entry name" value="OMPdecase"/>
    <property type="match status" value="1"/>
</dbReference>
<dbReference type="InterPro" id="IPR014732">
    <property type="entry name" value="OMPdecase"/>
</dbReference>
<keyword evidence="2 3" id="KW-0210">Decarboxylase</keyword>
<dbReference type="InterPro" id="IPR001754">
    <property type="entry name" value="OMPdeCOase_dom"/>
</dbReference>
<evidence type="ECO:0000313" key="5">
    <source>
        <dbReference type="EMBL" id="MBV7257561.1"/>
    </source>
</evidence>
<dbReference type="EC" id="4.1.1.23" evidence="2"/>
<keyword evidence="2 3" id="KW-0665">Pyrimidine biosynthesis</keyword>
<feature type="binding site" evidence="2">
    <location>
        <position position="33"/>
    </location>
    <ligand>
        <name>substrate</name>
    </ligand>
</feature>
<proteinExistence type="inferred from homology"/>
<organism evidence="5 6">
    <name type="scientific">Pacificimonas pallii</name>
    <dbReference type="NCBI Taxonomy" id="2827236"/>
    <lineage>
        <taxon>Bacteria</taxon>
        <taxon>Pseudomonadati</taxon>
        <taxon>Pseudomonadota</taxon>
        <taxon>Alphaproteobacteria</taxon>
        <taxon>Sphingomonadales</taxon>
        <taxon>Sphingosinicellaceae</taxon>
        <taxon>Pacificimonas</taxon>
    </lineage>
</organism>
<dbReference type="Pfam" id="PF00215">
    <property type="entry name" value="OMPdecase"/>
    <property type="match status" value="1"/>
</dbReference>
<feature type="binding site" evidence="2">
    <location>
        <position position="207"/>
    </location>
    <ligand>
        <name>substrate</name>
    </ligand>
</feature>
<name>A0ABS6SI07_9SPHN</name>
<dbReference type="InterPro" id="IPR018089">
    <property type="entry name" value="OMPdecase_AS"/>
</dbReference>
<dbReference type="HAMAP" id="MF_01200_B">
    <property type="entry name" value="OMPdecase_type1_B"/>
    <property type="match status" value="1"/>
</dbReference>
<reference evidence="5 6" key="1">
    <citation type="submission" date="2021-04" db="EMBL/GenBank/DDBJ databases">
        <authorList>
            <person name="Pira H."/>
            <person name="Risdian C."/>
            <person name="Wink J."/>
        </authorList>
    </citation>
    <scope>NUCLEOTIDE SEQUENCE [LARGE SCALE GENOMIC DNA]</scope>
    <source>
        <strain evidence="5 6">WHA3</strain>
    </source>
</reference>
<protein>
    <recommendedName>
        <fullName evidence="2">Orotidine 5'-phosphate decarboxylase</fullName>
        <ecNumber evidence="2">4.1.1.23</ecNumber>
    </recommendedName>
    <alternativeName>
        <fullName evidence="2">OMP decarboxylase</fullName>
        <shortName evidence="2">OMPDCase</shortName>
        <shortName evidence="2">OMPdecase</shortName>
    </alternativeName>
</protein>
<dbReference type="PANTHER" id="PTHR32119">
    <property type="entry name" value="OROTIDINE 5'-PHOSPHATE DECARBOXYLASE"/>
    <property type="match status" value="1"/>
</dbReference>
<sequence>MTGNPVFCAVDTTDLSDACHLARALAPHVGGLKLGLEFWNSHGAPGVAEVMARAPKARLFLDLKLHDIPNTVAGAIRALGNVDFDILTVHAGGGSAMMRAAKAAAPGHAAVVGVTVLTSLDDDDLSAMGVPGGSGAQVARLAALARDSGLDGIVCSPREVADRRADWAAGLFVVPGIRPAGSDIGDQKRVMTPVEARDAGAGILVIGRPITAAPDPAAAAQAIAAVLSARAR</sequence>
<dbReference type="NCBIfam" id="NF001273">
    <property type="entry name" value="PRK00230.1"/>
    <property type="match status" value="1"/>
</dbReference>
<dbReference type="GO" id="GO:0004590">
    <property type="term" value="F:orotidine-5'-phosphate decarboxylase activity"/>
    <property type="evidence" value="ECO:0007669"/>
    <property type="project" value="UniProtKB-EC"/>
</dbReference>
<comment type="subunit">
    <text evidence="2">Homodimer.</text>
</comment>
<comment type="pathway">
    <text evidence="2 3">Pyrimidine metabolism; UMP biosynthesis via de novo pathway; UMP from orotate: step 2/2.</text>
</comment>
<feature type="binding site" evidence="2">
    <location>
        <position position="178"/>
    </location>
    <ligand>
        <name>substrate</name>
    </ligand>
</feature>
<dbReference type="NCBIfam" id="TIGR01740">
    <property type="entry name" value="pyrF"/>
    <property type="match status" value="1"/>
</dbReference>
<evidence type="ECO:0000256" key="2">
    <source>
        <dbReference type="HAMAP-Rule" id="MF_01200"/>
    </source>
</evidence>
<feature type="active site" description="Proton donor" evidence="2">
    <location>
        <position position="64"/>
    </location>
</feature>
<dbReference type="EMBL" id="JAGSPA010000004">
    <property type="protein sequence ID" value="MBV7257561.1"/>
    <property type="molecule type" value="Genomic_DNA"/>
</dbReference>
<accession>A0ABS6SI07</accession>
<evidence type="ECO:0000256" key="1">
    <source>
        <dbReference type="ARBA" id="ARBA00002356"/>
    </source>
</evidence>
<feature type="binding site" evidence="2">
    <location>
        <begin position="62"/>
        <end position="71"/>
    </location>
    <ligand>
        <name>substrate</name>
    </ligand>
</feature>
<dbReference type="InterPro" id="IPR047596">
    <property type="entry name" value="OMPdecase_bac"/>
</dbReference>
<feature type="binding site" evidence="2">
    <location>
        <position position="187"/>
    </location>
    <ligand>
        <name>substrate</name>
    </ligand>
</feature>
<comment type="function">
    <text evidence="1 2">Catalyzes the decarboxylation of orotidine 5'-monophosphate (OMP) to uridine 5'-monophosphate (UMP).</text>
</comment>
<keyword evidence="2 3" id="KW-0456">Lyase</keyword>
<evidence type="ECO:0000256" key="3">
    <source>
        <dbReference type="RuleBase" id="RU000512"/>
    </source>
</evidence>
<feature type="binding site" evidence="2">
    <location>
        <position position="208"/>
    </location>
    <ligand>
        <name>substrate</name>
    </ligand>
</feature>
<comment type="similarity">
    <text evidence="2">Belongs to the OMP decarboxylase family. Type 1 subfamily.</text>
</comment>
<gene>
    <name evidence="2 5" type="primary">pyrF</name>
    <name evidence="5" type="ORF">KCG44_12275</name>
</gene>
<dbReference type="CDD" id="cd04725">
    <property type="entry name" value="OMP_decarboxylase_like"/>
    <property type="match status" value="1"/>
</dbReference>
<dbReference type="PROSITE" id="PS00156">
    <property type="entry name" value="OMPDECASE"/>
    <property type="match status" value="1"/>
</dbReference>
<comment type="caution">
    <text evidence="5">The sequence shown here is derived from an EMBL/GenBank/DDBJ whole genome shotgun (WGS) entry which is preliminary data.</text>
</comment>
<feature type="binding site" evidence="2">
    <location>
        <position position="11"/>
    </location>
    <ligand>
        <name>substrate</name>
    </ligand>
</feature>
<feature type="domain" description="Orotidine 5'-phosphate decarboxylase" evidence="4">
    <location>
        <begin position="5"/>
        <end position="223"/>
    </location>
</feature>
<feature type="binding site" evidence="2">
    <location>
        <position position="118"/>
    </location>
    <ligand>
        <name>substrate</name>
    </ligand>
</feature>
<keyword evidence="6" id="KW-1185">Reference proteome</keyword>